<dbReference type="KEGG" id="dpa:109545706"/>
<evidence type="ECO:0000313" key="3">
    <source>
        <dbReference type="EnsemblMetazoa" id="XP_019772098.1"/>
    </source>
</evidence>
<feature type="compositionally biased region" description="Basic and acidic residues" evidence="1">
    <location>
        <begin position="119"/>
        <end position="130"/>
    </location>
</feature>
<dbReference type="EnsemblMetazoa" id="XM_019916539.1">
    <property type="protein sequence ID" value="XP_019772098.1"/>
    <property type="gene ID" value="LOC109545706"/>
</dbReference>
<feature type="region of interest" description="Disordered" evidence="1">
    <location>
        <begin position="289"/>
        <end position="312"/>
    </location>
</feature>
<evidence type="ECO:0000256" key="2">
    <source>
        <dbReference type="SAM" id="SignalP"/>
    </source>
</evidence>
<reference evidence="3" key="2">
    <citation type="submission" date="2024-08" db="UniProtKB">
        <authorList>
            <consortium name="EnsemblMetazoa"/>
        </authorList>
    </citation>
    <scope>IDENTIFICATION</scope>
</reference>
<organism evidence="3 4">
    <name type="scientific">Dendroctonus ponderosae</name>
    <name type="common">Mountain pine beetle</name>
    <dbReference type="NCBI Taxonomy" id="77166"/>
    <lineage>
        <taxon>Eukaryota</taxon>
        <taxon>Metazoa</taxon>
        <taxon>Ecdysozoa</taxon>
        <taxon>Arthropoda</taxon>
        <taxon>Hexapoda</taxon>
        <taxon>Insecta</taxon>
        <taxon>Pterygota</taxon>
        <taxon>Neoptera</taxon>
        <taxon>Endopterygota</taxon>
        <taxon>Coleoptera</taxon>
        <taxon>Polyphaga</taxon>
        <taxon>Cucujiformia</taxon>
        <taxon>Curculionidae</taxon>
        <taxon>Scolytinae</taxon>
        <taxon>Dendroctonus</taxon>
    </lineage>
</organism>
<keyword evidence="4" id="KW-1185">Reference proteome</keyword>
<feature type="compositionally biased region" description="Acidic residues" evidence="1">
    <location>
        <begin position="32"/>
        <end position="45"/>
    </location>
</feature>
<reference evidence="4" key="1">
    <citation type="journal article" date="2013" name="Genome Biol.">
        <title>Draft genome of the mountain pine beetle, Dendroctonus ponderosae Hopkins, a major forest pest.</title>
        <authorList>
            <person name="Keeling C.I."/>
            <person name="Yuen M.M."/>
            <person name="Liao N.Y."/>
            <person name="Docking T.R."/>
            <person name="Chan S.K."/>
            <person name="Taylor G.A."/>
            <person name="Palmquist D.L."/>
            <person name="Jackman S.D."/>
            <person name="Nguyen A."/>
            <person name="Li M."/>
            <person name="Henderson H."/>
            <person name="Janes J.K."/>
            <person name="Zhao Y."/>
            <person name="Pandoh P."/>
            <person name="Moore R."/>
            <person name="Sperling F.A."/>
            <person name="Huber D.P."/>
            <person name="Birol I."/>
            <person name="Jones S.J."/>
            <person name="Bohlmann J."/>
        </authorList>
    </citation>
    <scope>NUCLEOTIDE SEQUENCE</scope>
</reference>
<proteinExistence type="predicted"/>
<protein>
    <submittedName>
        <fullName evidence="3">Uncharacterized protein</fullName>
    </submittedName>
</protein>
<feature type="compositionally biased region" description="Acidic residues" evidence="1">
    <location>
        <begin position="341"/>
        <end position="354"/>
    </location>
</feature>
<dbReference type="Proteomes" id="UP000019118">
    <property type="component" value="Unassembled WGS sequence"/>
</dbReference>
<dbReference type="GeneID" id="109545706"/>
<evidence type="ECO:0000313" key="4">
    <source>
        <dbReference type="Proteomes" id="UP000019118"/>
    </source>
</evidence>
<dbReference type="AlphaFoldDB" id="A0AAR5QFU9"/>
<feature type="compositionally biased region" description="Basic and acidic residues" evidence="1">
    <location>
        <begin position="46"/>
        <end position="60"/>
    </location>
</feature>
<accession>A0AAR5QFU9</accession>
<name>A0AAR5QFU9_DENPD</name>
<evidence type="ECO:0000256" key="1">
    <source>
        <dbReference type="SAM" id="MobiDB-lite"/>
    </source>
</evidence>
<feature type="signal peptide" evidence="2">
    <location>
        <begin position="1"/>
        <end position="21"/>
    </location>
</feature>
<feature type="region of interest" description="Disordered" evidence="1">
    <location>
        <begin position="111"/>
        <end position="130"/>
    </location>
</feature>
<feature type="chain" id="PRO_5043344548" evidence="2">
    <location>
        <begin position="22"/>
        <end position="607"/>
    </location>
</feature>
<keyword evidence="2" id="KW-0732">Signal</keyword>
<sequence length="607" mass="69351">MNIQLFVIHLTITFFFTDVFTKKPPEATAIDSESEEDERSEDLEELHDTSRHGLKRNREAHPKKHKRKGRALDDRKQCAIMYKNEEPVGILQRFENSYQLLPVRSEDKIPVDISPMDKTSSEEVKQDTKRHTGDENLMEFSDEKYPTIFAKFKVDSRLEKEGSLKSRTLEKRASKPSNLLSEKHSDYLRSALLRLQSNDESAAGDLKGILNDMGLIDDPQAAKREVEDEDLEHGSNKITLLKIDRKSPRSKRGKPKEKSVTKHYAMIEIPEPKSINEDEYIDEYLSKHPEQAKQLDQEQREKRSEDMGKQMEQQIQERLNRIKEEVRNEIEQIKANGNPNLEEEEEEEANEEEDGKPQRKKRNIISNLMEEETSDLDPVLIGDSNPSPHIRIRRGLDGSIPAANTYQHQQPVPTADPLVVATTHPFSLRRLKEFPEQYRADEEVADVEDEQTIREKKACKCAGKDCNCGKASASADESHLIYVDGAPLLMRNQERFARSSETNRKSQLSKALPDGGYTLDLDPEVYRIAEVDGRKKRSNFLDLVAVHGGGAVLDHLVSIRQRSMRAKRTAGDKEPLTLMDMSGEDLFGALPQGFDGELTRSKRVKRS</sequence>
<feature type="compositionally biased region" description="Basic and acidic residues" evidence="1">
    <location>
        <begin position="289"/>
        <end position="309"/>
    </location>
</feature>
<feature type="region of interest" description="Disordered" evidence="1">
    <location>
        <begin position="331"/>
        <end position="361"/>
    </location>
</feature>
<feature type="region of interest" description="Disordered" evidence="1">
    <location>
        <begin position="27"/>
        <end position="72"/>
    </location>
</feature>